<protein>
    <submittedName>
        <fullName evidence="3">Uncharacterized protein DUF3347</fullName>
    </submittedName>
</protein>
<keyword evidence="1" id="KW-0732">Signal</keyword>
<keyword evidence="4" id="KW-1185">Reference proteome</keyword>
<reference evidence="3 4" key="1">
    <citation type="submission" date="2018-06" db="EMBL/GenBank/DDBJ databases">
        <title>Genomic Encyclopedia of Archaeal and Bacterial Type Strains, Phase II (KMG-II): from individual species to whole genera.</title>
        <authorList>
            <person name="Goeker M."/>
        </authorList>
    </citation>
    <scope>NUCLEOTIDE SEQUENCE [LARGE SCALE GENOMIC DNA]</scope>
    <source>
        <strain evidence="3 4">DSM 29821</strain>
    </source>
</reference>
<dbReference type="RefSeq" id="WP_111592253.1">
    <property type="nucleotide sequence ID" value="NZ_QLMA01000003.1"/>
</dbReference>
<evidence type="ECO:0000259" key="2">
    <source>
        <dbReference type="Pfam" id="PF11827"/>
    </source>
</evidence>
<evidence type="ECO:0000313" key="3">
    <source>
        <dbReference type="EMBL" id="RAJ83617.1"/>
    </source>
</evidence>
<dbReference type="AlphaFoldDB" id="A0A327W327"/>
<gene>
    <name evidence="3" type="ORF">CLV59_103587</name>
</gene>
<evidence type="ECO:0000313" key="4">
    <source>
        <dbReference type="Proteomes" id="UP000249819"/>
    </source>
</evidence>
<dbReference type="InterPro" id="IPR021782">
    <property type="entry name" value="DUF3347"/>
</dbReference>
<feature type="chain" id="PRO_5016279349" evidence="1">
    <location>
        <begin position="20"/>
        <end position="152"/>
    </location>
</feature>
<accession>A0A327W327</accession>
<feature type="domain" description="DUF3347" evidence="2">
    <location>
        <begin position="25"/>
        <end position="110"/>
    </location>
</feature>
<dbReference type="OrthoDB" id="5513217at2"/>
<organism evidence="3 4">
    <name type="scientific">Chitinophaga dinghuensis</name>
    <dbReference type="NCBI Taxonomy" id="1539050"/>
    <lineage>
        <taxon>Bacteria</taxon>
        <taxon>Pseudomonadati</taxon>
        <taxon>Bacteroidota</taxon>
        <taxon>Chitinophagia</taxon>
        <taxon>Chitinophagales</taxon>
        <taxon>Chitinophagaceae</taxon>
        <taxon>Chitinophaga</taxon>
    </lineage>
</organism>
<proteinExistence type="predicted"/>
<feature type="signal peptide" evidence="1">
    <location>
        <begin position="1"/>
        <end position="19"/>
    </location>
</feature>
<dbReference type="Proteomes" id="UP000249819">
    <property type="component" value="Unassembled WGS sequence"/>
</dbReference>
<sequence>MKKLFLAIAVLFSLSKANAQNKSGILTQYYAVKDALISGNSSAASTAANAFVKAVADEATANKSIAAAKDKLVAEAQQIASAKDIAQQREQFKQFSTDMYDLAKSTKLSEQPVYQQYCPMKKASWLSNSSAVKNPYFGNQMLTCGKVADTIQ</sequence>
<name>A0A327W327_9BACT</name>
<evidence type="ECO:0000256" key="1">
    <source>
        <dbReference type="SAM" id="SignalP"/>
    </source>
</evidence>
<comment type="caution">
    <text evidence="3">The sequence shown here is derived from an EMBL/GenBank/DDBJ whole genome shotgun (WGS) entry which is preliminary data.</text>
</comment>
<dbReference type="Pfam" id="PF11827">
    <property type="entry name" value="DUF3347"/>
    <property type="match status" value="1"/>
</dbReference>
<dbReference type="EMBL" id="QLMA01000003">
    <property type="protein sequence ID" value="RAJ83617.1"/>
    <property type="molecule type" value="Genomic_DNA"/>
</dbReference>